<sequence>MTLLQMQYFMEVCRCGSTLKAAQAANVSQSTISMAIRALEKELSIPLFDRSSKGLAPNAAGSFFLDQCSGILKKTERLAEEMKQFLSISRPLRLGVPVVLNEFYWLDLYFELKKQLPDLEFQTTNRTVPLLLSMLRDSSLDAVLAMRDAPDPDLRSLKLHTSRHRYVTMSRRHPLAEKGQVSYEDLITCPVIGYAGDDLNTQLLKYVYKKRGKEFSYAFHVDQFSSLLRLLKHNAGIAFLNKKLPSSDPELVSLPIREEQGNFTIWLLWTPESPLERMPQSFFRVWTHFFEEIQD</sequence>
<dbReference type="PANTHER" id="PTHR30419">
    <property type="entry name" value="HTH-TYPE TRANSCRIPTIONAL REGULATOR YBHD"/>
    <property type="match status" value="1"/>
</dbReference>
<dbReference type="SUPFAM" id="SSF53850">
    <property type="entry name" value="Periplasmic binding protein-like II"/>
    <property type="match status" value="1"/>
</dbReference>
<dbReference type="InterPro" id="IPR005119">
    <property type="entry name" value="LysR_subst-bd"/>
</dbReference>
<keyword evidence="7" id="KW-1185">Reference proteome</keyword>
<evidence type="ECO:0000256" key="1">
    <source>
        <dbReference type="ARBA" id="ARBA00009437"/>
    </source>
</evidence>
<dbReference type="Proteomes" id="UP001652395">
    <property type="component" value="Unassembled WGS sequence"/>
</dbReference>
<keyword evidence="3" id="KW-0238">DNA-binding</keyword>
<proteinExistence type="inferred from homology"/>
<gene>
    <name evidence="6" type="ORF">OCV69_02645</name>
</gene>
<reference evidence="6 7" key="1">
    <citation type="journal article" date="2021" name="ISME Commun">
        <title>Automated analysis of genomic sequences facilitates high-throughput and comprehensive description of bacteria.</title>
        <authorList>
            <person name="Hitch T.C.A."/>
        </authorList>
    </citation>
    <scope>NUCLEOTIDE SEQUENCE [LARGE SCALE GENOMIC DNA]</scope>
    <source>
        <strain evidence="7">f_CCE</strain>
    </source>
</reference>
<name>A0ABT2UW20_9FIRM</name>
<dbReference type="SUPFAM" id="SSF46785">
    <property type="entry name" value="Winged helix' DNA-binding domain"/>
    <property type="match status" value="1"/>
</dbReference>
<dbReference type="InterPro" id="IPR000847">
    <property type="entry name" value="LysR_HTH_N"/>
</dbReference>
<dbReference type="InterPro" id="IPR050950">
    <property type="entry name" value="HTH-type_LysR_regulators"/>
</dbReference>
<evidence type="ECO:0000256" key="2">
    <source>
        <dbReference type="ARBA" id="ARBA00023015"/>
    </source>
</evidence>
<comment type="similarity">
    <text evidence="1">Belongs to the LysR transcriptional regulatory family.</text>
</comment>
<evidence type="ECO:0000313" key="6">
    <source>
        <dbReference type="EMBL" id="MCU6798844.1"/>
    </source>
</evidence>
<evidence type="ECO:0000313" key="7">
    <source>
        <dbReference type="Proteomes" id="UP001652395"/>
    </source>
</evidence>
<dbReference type="EMBL" id="JAOQJF010000004">
    <property type="protein sequence ID" value="MCU6798844.1"/>
    <property type="molecule type" value="Genomic_DNA"/>
</dbReference>
<evidence type="ECO:0000259" key="5">
    <source>
        <dbReference type="PROSITE" id="PS50931"/>
    </source>
</evidence>
<dbReference type="Pfam" id="PF00126">
    <property type="entry name" value="HTH_1"/>
    <property type="match status" value="1"/>
</dbReference>
<evidence type="ECO:0000256" key="3">
    <source>
        <dbReference type="ARBA" id="ARBA00023125"/>
    </source>
</evidence>
<accession>A0ABT2UW20</accession>
<keyword evidence="2" id="KW-0805">Transcription regulation</keyword>
<keyword evidence="4" id="KW-0804">Transcription</keyword>
<dbReference type="CDD" id="cd05466">
    <property type="entry name" value="PBP2_LTTR_substrate"/>
    <property type="match status" value="1"/>
</dbReference>
<dbReference type="PANTHER" id="PTHR30419:SF30">
    <property type="entry name" value="LYSR FAMILY TRANSCRIPTIONAL REGULATOR"/>
    <property type="match status" value="1"/>
</dbReference>
<organism evidence="6 7">
    <name type="scientific">Alitiscatomonas aceti</name>
    <dbReference type="NCBI Taxonomy" id="2981724"/>
    <lineage>
        <taxon>Bacteria</taxon>
        <taxon>Bacillati</taxon>
        <taxon>Bacillota</taxon>
        <taxon>Clostridia</taxon>
        <taxon>Lachnospirales</taxon>
        <taxon>Lachnospiraceae</taxon>
        <taxon>Alitiscatomonas</taxon>
    </lineage>
</organism>
<dbReference type="Gene3D" id="1.10.10.10">
    <property type="entry name" value="Winged helix-like DNA-binding domain superfamily/Winged helix DNA-binding domain"/>
    <property type="match status" value="1"/>
</dbReference>
<evidence type="ECO:0000256" key="4">
    <source>
        <dbReference type="ARBA" id="ARBA00023163"/>
    </source>
</evidence>
<dbReference type="InterPro" id="IPR036388">
    <property type="entry name" value="WH-like_DNA-bd_sf"/>
</dbReference>
<dbReference type="InterPro" id="IPR036390">
    <property type="entry name" value="WH_DNA-bd_sf"/>
</dbReference>
<dbReference type="Gene3D" id="3.40.190.290">
    <property type="match status" value="1"/>
</dbReference>
<protein>
    <submittedName>
        <fullName evidence="6">LysR family transcriptional regulator</fullName>
    </submittedName>
</protein>
<comment type="caution">
    <text evidence="6">The sequence shown here is derived from an EMBL/GenBank/DDBJ whole genome shotgun (WGS) entry which is preliminary data.</text>
</comment>
<feature type="domain" description="HTH lysR-type" evidence="5">
    <location>
        <begin position="1"/>
        <end position="58"/>
    </location>
</feature>
<dbReference type="PROSITE" id="PS50931">
    <property type="entry name" value="HTH_LYSR"/>
    <property type="match status" value="1"/>
</dbReference>
<dbReference type="PRINTS" id="PR00039">
    <property type="entry name" value="HTHLYSR"/>
</dbReference>
<dbReference type="RefSeq" id="WP_262562946.1">
    <property type="nucleotide sequence ID" value="NZ_JAOQJF010000004.1"/>
</dbReference>
<dbReference type="Pfam" id="PF03466">
    <property type="entry name" value="LysR_substrate"/>
    <property type="match status" value="1"/>
</dbReference>